<evidence type="ECO:0000256" key="3">
    <source>
        <dbReference type="ARBA" id="ARBA00048640"/>
    </source>
</evidence>
<reference evidence="6 7" key="1">
    <citation type="submission" date="2016-10" db="EMBL/GenBank/DDBJ databases">
        <authorList>
            <person name="Varghese N."/>
            <person name="Submissions S."/>
        </authorList>
    </citation>
    <scope>NUCLEOTIDE SEQUENCE [LARGE SCALE GENOMIC DNA]</scope>
    <source>
        <strain evidence="6 7">IBRC-M10081</strain>
    </source>
</reference>
<dbReference type="OrthoDB" id="1073746at2"/>
<dbReference type="RefSeq" id="WP_091473157.1">
    <property type="nucleotide sequence ID" value="NZ_FOIT01000001.1"/>
</dbReference>
<dbReference type="SUPFAM" id="SSF51735">
    <property type="entry name" value="NAD(P)-binding Rossmann-fold domains"/>
    <property type="match status" value="1"/>
</dbReference>
<dbReference type="InterPro" id="IPR013328">
    <property type="entry name" value="6PGD_dom2"/>
</dbReference>
<feature type="domain" description="Pyrroline-5-carboxylate reductase catalytic N-terminal" evidence="5">
    <location>
        <begin position="4"/>
        <end position="101"/>
    </location>
</feature>
<dbReference type="EMBL" id="FOIT01000001">
    <property type="protein sequence ID" value="SEV82704.1"/>
    <property type="molecule type" value="Genomic_DNA"/>
</dbReference>
<dbReference type="Gene3D" id="3.40.50.720">
    <property type="entry name" value="NAD(P)-binding Rossmann-like Domain"/>
    <property type="match status" value="1"/>
</dbReference>
<dbReference type="EC" id="1.1.1.44" evidence="1"/>
<accession>A0A662Z2Y2</accession>
<dbReference type="Gene3D" id="1.10.1040.10">
    <property type="entry name" value="N-(1-d-carboxylethyl)-l-norvaline Dehydrogenase, domain 2"/>
    <property type="match status" value="1"/>
</dbReference>
<dbReference type="Pfam" id="PF03807">
    <property type="entry name" value="F420_oxidored"/>
    <property type="match status" value="1"/>
</dbReference>
<dbReference type="GO" id="GO:0004616">
    <property type="term" value="F:phosphogluconate dehydrogenase (decarboxylating) activity"/>
    <property type="evidence" value="ECO:0007669"/>
    <property type="project" value="UniProtKB-EC"/>
</dbReference>
<dbReference type="PANTHER" id="PTHR38015">
    <property type="entry name" value="BLR6086 PROTEIN"/>
    <property type="match status" value="1"/>
</dbReference>
<dbReference type="InterPro" id="IPR051729">
    <property type="entry name" value="Opine/Lysopine_DH"/>
</dbReference>
<dbReference type="PANTHER" id="PTHR38015:SF1">
    <property type="entry name" value="OPINE DEHYDROGENASE DOMAIN-CONTAINING PROTEIN"/>
    <property type="match status" value="1"/>
</dbReference>
<dbReference type="AlphaFoldDB" id="A0A662Z2Y2"/>
<dbReference type="Pfam" id="PF02317">
    <property type="entry name" value="Octopine_DH"/>
    <property type="match status" value="1"/>
</dbReference>
<keyword evidence="7" id="KW-1185">Reference proteome</keyword>
<evidence type="ECO:0000313" key="6">
    <source>
        <dbReference type="EMBL" id="SEV82704.1"/>
    </source>
</evidence>
<dbReference type="InterPro" id="IPR003421">
    <property type="entry name" value="Opine_DH"/>
</dbReference>
<evidence type="ECO:0000256" key="1">
    <source>
        <dbReference type="ARBA" id="ARBA00013011"/>
    </source>
</evidence>
<evidence type="ECO:0000259" key="4">
    <source>
        <dbReference type="Pfam" id="PF02317"/>
    </source>
</evidence>
<dbReference type="InterPro" id="IPR036291">
    <property type="entry name" value="NAD(P)-bd_dom_sf"/>
</dbReference>
<sequence length="359" mass="39337">MTLKIAICGAGNGGVSAALEMTERGHEVTIYHSQGYSKGLDNLREKNTADLNGKSVTFHKFTVDPAEAVKDQDVIMLTIPATAIEDVAREIIPSLEEGQLIYINSAAAMGALRFRNTMDKMNVHTNVLVGESMSLTYASRYDREKNAATIFGHNKHNLFSAYPAADTGAMLDVLSKMYDYLVPAKNIVEVVLNNGNPESHPGPSILNAGRIDYAGDSFYLYSQGMTEHTINVVHSIDKERQEICAKLGFEVLDKSARSVRSGYFEDGKTLLEQYHTSPLLKDLLGPTNLENRYITEDVSNGLVLWASIGDTIGVDTPTMDSVIQLTGVLLNRDYFDIGMTLEKLGIDVDSAKSLNALME</sequence>
<evidence type="ECO:0000313" key="7">
    <source>
        <dbReference type="Proteomes" id="UP000243605"/>
    </source>
</evidence>
<name>A0A662Z2Y2_9STAP</name>
<evidence type="ECO:0000259" key="5">
    <source>
        <dbReference type="Pfam" id="PF03807"/>
    </source>
</evidence>
<gene>
    <name evidence="6" type="ORF">SAMN05192557_0276</name>
</gene>
<feature type="domain" description="Opine dehydrogenase" evidence="4">
    <location>
        <begin position="184"/>
        <end position="327"/>
    </location>
</feature>
<proteinExistence type="predicted"/>
<comment type="catalytic activity">
    <reaction evidence="3">
        <text>6-phospho-D-gluconate + NADP(+) = D-ribulose 5-phosphate + CO2 + NADPH</text>
        <dbReference type="Rhea" id="RHEA:10116"/>
        <dbReference type="ChEBI" id="CHEBI:16526"/>
        <dbReference type="ChEBI" id="CHEBI:57783"/>
        <dbReference type="ChEBI" id="CHEBI:58121"/>
        <dbReference type="ChEBI" id="CHEBI:58349"/>
        <dbReference type="ChEBI" id="CHEBI:58759"/>
        <dbReference type="EC" id="1.1.1.44"/>
    </reaction>
</comment>
<dbReference type="SUPFAM" id="SSF48179">
    <property type="entry name" value="6-phosphogluconate dehydrogenase C-terminal domain-like"/>
    <property type="match status" value="1"/>
</dbReference>
<dbReference type="InterPro" id="IPR028939">
    <property type="entry name" value="P5C_Rdtase_cat_N"/>
</dbReference>
<protein>
    <recommendedName>
        <fullName evidence="2">6-phosphogluconate dehydrogenase, decarboxylating</fullName>
        <ecNumber evidence="1">1.1.1.44</ecNumber>
    </recommendedName>
</protein>
<dbReference type="InterPro" id="IPR008927">
    <property type="entry name" value="6-PGluconate_DH-like_C_sf"/>
</dbReference>
<organism evidence="6 7">
    <name type="scientific">Aliicoccus persicus</name>
    <dbReference type="NCBI Taxonomy" id="930138"/>
    <lineage>
        <taxon>Bacteria</taxon>
        <taxon>Bacillati</taxon>
        <taxon>Bacillota</taxon>
        <taxon>Bacilli</taxon>
        <taxon>Bacillales</taxon>
        <taxon>Staphylococcaceae</taxon>
        <taxon>Aliicoccus</taxon>
    </lineage>
</organism>
<dbReference type="Proteomes" id="UP000243605">
    <property type="component" value="Unassembled WGS sequence"/>
</dbReference>
<evidence type="ECO:0000256" key="2">
    <source>
        <dbReference type="ARBA" id="ARBA00018193"/>
    </source>
</evidence>